<dbReference type="SUPFAM" id="SSF82866">
    <property type="entry name" value="Multidrug efflux transporter AcrB transmembrane domain"/>
    <property type="match status" value="1"/>
</dbReference>
<evidence type="ECO:0000313" key="2">
    <source>
        <dbReference type="EMBL" id="RTR04963.1"/>
    </source>
</evidence>
<gene>
    <name evidence="2" type="ORF">EKG36_07525</name>
</gene>
<feature type="transmembrane region" description="Helical" evidence="1">
    <location>
        <begin position="67"/>
        <end position="87"/>
    </location>
</feature>
<dbReference type="RefSeq" id="WP_126482674.1">
    <property type="nucleotide sequence ID" value="NZ_RXNS01000006.1"/>
</dbReference>
<evidence type="ECO:0000313" key="3">
    <source>
        <dbReference type="Proteomes" id="UP000267400"/>
    </source>
</evidence>
<keyword evidence="1" id="KW-0472">Membrane</keyword>
<comment type="caution">
    <text evidence="2">The sequence shown here is derived from an EMBL/GenBank/DDBJ whole genome shotgun (WGS) entry which is preliminary data.</text>
</comment>
<dbReference type="OrthoDB" id="5287122at2"/>
<evidence type="ECO:0000256" key="1">
    <source>
        <dbReference type="SAM" id="Phobius"/>
    </source>
</evidence>
<proteinExistence type="predicted"/>
<keyword evidence="1" id="KW-1133">Transmembrane helix</keyword>
<keyword evidence="1" id="KW-0812">Transmembrane</keyword>
<dbReference type="Proteomes" id="UP000267400">
    <property type="component" value="Unassembled WGS sequence"/>
</dbReference>
<keyword evidence="3" id="KW-1185">Reference proteome</keyword>
<name>A0A3S0I8G8_9GAMM</name>
<dbReference type="EMBL" id="RXNS01000006">
    <property type="protein sequence ID" value="RTR04963.1"/>
    <property type="molecule type" value="Genomic_DNA"/>
</dbReference>
<feature type="transmembrane region" description="Helical" evidence="1">
    <location>
        <begin position="39"/>
        <end position="60"/>
    </location>
</feature>
<organism evidence="2 3">
    <name type="scientific">Halomonas nitroreducens</name>
    <dbReference type="NCBI Taxonomy" id="447425"/>
    <lineage>
        <taxon>Bacteria</taxon>
        <taxon>Pseudomonadati</taxon>
        <taxon>Pseudomonadota</taxon>
        <taxon>Gammaproteobacteria</taxon>
        <taxon>Oceanospirillales</taxon>
        <taxon>Halomonadaceae</taxon>
        <taxon>Halomonas</taxon>
    </lineage>
</organism>
<sequence length="97" mass="9893">MAVAGGQEVQEAASRSLKTAFFVAVGLMAQFRVIQFNSLYHAALVLAVIIYSTVGMLLRLLANSEPFGILMGGMAIIALAGSVVNNIPAGGLAPGGS</sequence>
<feature type="transmembrane region" description="Helical" evidence="1">
    <location>
        <begin position="12"/>
        <end position="33"/>
    </location>
</feature>
<reference evidence="2 3" key="1">
    <citation type="submission" date="2018-12" db="EMBL/GenBank/DDBJ databases">
        <authorList>
            <person name="Yu L."/>
        </authorList>
    </citation>
    <scope>NUCLEOTIDE SEQUENCE [LARGE SCALE GENOMIC DNA]</scope>
    <source>
        <strain evidence="2 3">11S</strain>
    </source>
</reference>
<dbReference type="AlphaFoldDB" id="A0A3S0I8G8"/>
<accession>A0A3S0I8G8</accession>
<protein>
    <submittedName>
        <fullName evidence="2">Efflux RND transporter permease subunit</fullName>
    </submittedName>
</protein>
<dbReference type="Gene3D" id="1.20.1640.10">
    <property type="entry name" value="Multidrug efflux transporter AcrB transmembrane domain"/>
    <property type="match status" value="1"/>
</dbReference>